<dbReference type="GO" id="GO:0005783">
    <property type="term" value="C:endoplasmic reticulum"/>
    <property type="evidence" value="ECO:0007669"/>
    <property type="project" value="TreeGrafter"/>
</dbReference>
<dbReference type="PANTHER" id="PTHR31322">
    <property type="entry name" value="E3 UBIQUITIN-PROTEIN LIGASE TM129"/>
    <property type="match status" value="1"/>
</dbReference>
<keyword evidence="5 9" id="KW-1133">Transmembrane helix</keyword>
<evidence type="ECO:0000313" key="10">
    <source>
        <dbReference type="EMBL" id="CAF5209432.1"/>
    </source>
</evidence>
<keyword evidence="7 9" id="KW-0472">Membrane</keyword>
<proteinExistence type="inferred from homology"/>
<dbReference type="AlphaFoldDB" id="A0A8S3J1A9"/>
<evidence type="ECO:0000256" key="2">
    <source>
        <dbReference type="ARBA" id="ARBA00004479"/>
    </source>
</evidence>
<evidence type="ECO:0000256" key="6">
    <source>
        <dbReference type="ARBA" id="ARBA00023037"/>
    </source>
</evidence>
<dbReference type="GO" id="GO:0007229">
    <property type="term" value="P:integrin-mediated signaling pathway"/>
    <property type="evidence" value="ECO:0007669"/>
    <property type="project" value="UniProtKB-KW"/>
</dbReference>
<keyword evidence="6" id="KW-0401">Integrin</keyword>
<dbReference type="GO" id="GO:0061630">
    <property type="term" value="F:ubiquitin protein ligase activity"/>
    <property type="evidence" value="ECO:0007669"/>
    <property type="project" value="InterPro"/>
</dbReference>
<dbReference type="InterPro" id="IPR032695">
    <property type="entry name" value="Integrin_dom_sf"/>
</dbReference>
<comment type="subcellular location">
    <subcellularLocation>
        <location evidence="1">Membrane</location>
        <topology evidence="1">Multi-pass membrane protein</topology>
    </subcellularLocation>
    <subcellularLocation>
        <location evidence="2">Membrane</location>
        <topology evidence="2">Single-pass type I membrane protein</topology>
    </subcellularLocation>
</comment>
<feature type="transmembrane region" description="Helical" evidence="9">
    <location>
        <begin position="15"/>
        <end position="36"/>
    </location>
</feature>
<feature type="non-terminal residue" evidence="10">
    <location>
        <position position="1"/>
    </location>
</feature>
<dbReference type="Proteomes" id="UP000681720">
    <property type="component" value="Unassembled WGS sequence"/>
</dbReference>
<name>A0A8S3J1A9_9BILA</name>
<comment type="similarity">
    <text evidence="3">Belongs to the TMEM129 family.</text>
</comment>
<dbReference type="EMBL" id="CAJOBJ010351961">
    <property type="protein sequence ID" value="CAF5209432.1"/>
    <property type="molecule type" value="Genomic_DNA"/>
</dbReference>
<keyword evidence="4 9" id="KW-0812">Transmembrane</keyword>
<evidence type="ECO:0000313" key="11">
    <source>
        <dbReference type="Proteomes" id="UP000681720"/>
    </source>
</evidence>
<protein>
    <submittedName>
        <fullName evidence="10">Uncharacterized protein</fullName>
    </submittedName>
</protein>
<comment type="caution">
    <text evidence="10">The sequence shown here is derived from an EMBL/GenBank/DDBJ whole genome shotgun (WGS) entry which is preliminary data.</text>
</comment>
<organism evidence="10 11">
    <name type="scientific">Rotaria magnacalcarata</name>
    <dbReference type="NCBI Taxonomy" id="392030"/>
    <lineage>
        <taxon>Eukaryota</taxon>
        <taxon>Metazoa</taxon>
        <taxon>Spiralia</taxon>
        <taxon>Gnathifera</taxon>
        <taxon>Rotifera</taxon>
        <taxon>Eurotatoria</taxon>
        <taxon>Bdelloidea</taxon>
        <taxon>Philodinida</taxon>
        <taxon>Philodinidae</taxon>
        <taxon>Rotaria</taxon>
    </lineage>
</organism>
<keyword evidence="8" id="KW-0325">Glycoprotein</keyword>
<evidence type="ECO:0000256" key="1">
    <source>
        <dbReference type="ARBA" id="ARBA00004141"/>
    </source>
</evidence>
<gene>
    <name evidence="10" type="ORF">GIL414_LOCUS79289</name>
</gene>
<reference evidence="10" key="1">
    <citation type="submission" date="2021-02" db="EMBL/GenBank/DDBJ databases">
        <authorList>
            <person name="Nowell W R."/>
        </authorList>
    </citation>
    <scope>NUCLEOTIDE SEQUENCE</scope>
</reference>
<accession>A0A8S3J1A9</accession>
<dbReference type="GO" id="GO:0016567">
    <property type="term" value="P:protein ubiquitination"/>
    <property type="evidence" value="ECO:0007669"/>
    <property type="project" value="InterPro"/>
</dbReference>
<evidence type="ECO:0000256" key="7">
    <source>
        <dbReference type="ARBA" id="ARBA00023136"/>
    </source>
</evidence>
<dbReference type="GO" id="GO:0016020">
    <property type="term" value="C:membrane"/>
    <property type="evidence" value="ECO:0007669"/>
    <property type="project" value="UniProtKB-SubCell"/>
</dbReference>
<dbReference type="PANTHER" id="PTHR31322:SF2">
    <property type="entry name" value="E3 UBIQUITIN-PROTEIN LIGASE TM129"/>
    <property type="match status" value="1"/>
</dbReference>
<evidence type="ECO:0000256" key="8">
    <source>
        <dbReference type="ARBA" id="ARBA00023180"/>
    </source>
</evidence>
<sequence>GVTNVPIDLFTQTSLVFRLILYICLLIPIVTSLIVLRWHLNDCHMHPIVRQLRLFIQTNSQQPEQTWHTVESSINTEFRRYDKFTCGTATSNVRCYVLDSWILKCSLYHVNIAQQSNVRVELVAAHDIHLQETNEEVSLSTQYLNLVVKSYLDGVKPFYIR</sequence>
<evidence type="ECO:0000256" key="4">
    <source>
        <dbReference type="ARBA" id="ARBA00022692"/>
    </source>
</evidence>
<evidence type="ECO:0000256" key="5">
    <source>
        <dbReference type="ARBA" id="ARBA00022989"/>
    </source>
</evidence>
<dbReference type="InterPro" id="IPR018801">
    <property type="entry name" value="TM129"/>
</dbReference>
<dbReference type="SUPFAM" id="SSF69179">
    <property type="entry name" value="Integrin domains"/>
    <property type="match status" value="1"/>
</dbReference>
<dbReference type="Pfam" id="PF10272">
    <property type="entry name" value="Tmpp129"/>
    <property type="match status" value="1"/>
</dbReference>
<evidence type="ECO:0000256" key="9">
    <source>
        <dbReference type="SAM" id="Phobius"/>
    </source>
</evidence>
<evidence type="ECO:0000256" key="3">
    <source>
        <dbReference type="ARBA" id="ARBA00007332"/>
    </source>
</evidence>